<dbReference type="SUPFAM" id="SSF53254">
    <property type="entry name" value="Phosphoglycerate mutase-like"/>
    <property type="match status" value="1"/>
</dbReference>
<organism evidence="3 4">
    <name type="scientific">Bacillus mycoides</name>
    <dbReference type="NCBI Taxonomy" id="1405"/>
    <lineage>
        <taxon>Bacteria</taxon>
        <taxon>Bacillati</taxon>
        <taxon>Bacillota</taxon>
        <taxon>Bacilli</taxon>
        <taxon>Bacillales</taxon>
        <taxon>Bacillaceae</taxon>
        <taxon>Bacillus</taxon>
        <taxon>Bacillus cereus group</taxon>
    </lineage>
</organism>
<evidence type="ECO:0000256" key="2">
    <source>
        <dbReference type="PIRSR" id="PIRSR613078-2"/>
    </source>
</evidence>
<dbReference type="Proteomes" id="UP000006976">
    <property type="component" value="Unassembled WGS sequence"/>
</dbReference>
<evidence type="ECO:0000313" key="3">
    <source>
        <dbReference type="EMBL" id="EJR39100.1"/>
    </source>
</evidence>
<protein>
    <recommendedName>
        <fullName evidence="5">Phosphoglycerate mutase</fullName>
    </recommendedName>
</protein>
<dbReference type="Pfam" id="PF00300">
    <property type="entry name" value="His_Phos_1"/>
    <property type="match status" value="1"/>
</dbReference>
<evidence type="ECO:0000313" key="4">
    <source>
        <dbReference type="Proteomes" id="UP000006976"/>
    </source>
</evidence>
<comment type="caution">
    <text evidence="3">The sequence shown here is derived from an EMBL/GenBank/DDBJ whole genome shotgun (WGS) entry which is preliminary data.</text>
</comment>
<evidence type="ECO:0008006" key="5">
    <source>
        <dbReference type="Google" id="ProtNLM"/>
    </source>
</evidence>
<accession>A0ABC9R178</accession>
<dbReference type="CDD" id="cd07067">
    <property type="entry name" value="HP_PGM_like"/>
    <property type="match status" value="1"/>
</dbReference>
<name>A0ABC9R178_BACMY</name>
<feature type="active site" description="Proton donor/acceptor" evidence="1">
    <location>
        <position position="115"/>
    </location>
</feature>
<dbReference type="InterPro" id="IPR013078">
    <property type="entry name" value="His_Pase_superF_clade-1"/>
</dbReference>
<evidence type="ECO:0000256" key="1">
    <source>
        <dbReference type="PIRSR" id="PIRSR613078-1"/>
    </source>
</evidence>
<dbReference type="PANTHER" id="PTHR48100">
    <property type="entry name" value="BROAD-SPECIFICITY PHOSPHATASE YOR283W-RELATED"/>
    <property type="match status" value="1"/>
</dbReference>
<gene>
    <name evidence="3" type="ORF">III_03364</name>
</gene>
<dbReference type="SMART" id="SM00855">
    <property type="entry name" value="PGAM"/>
    <property type="match status" value="1"/>
</dbReference>
<dbReference type="InterPro" id="IPR050275">
    <property type="entry name" value="PGM_Phosphatase"/>
</dbReference>
<dbReference type="EMBL" id="AHEV01000021">
    <property type="protein sequence ID" value="EJR39100.1"/>
    <property type="molecule type" value="Genomic_DNA"/>
</dbReference>
<dbReference type="InterPro" id="IPR029033">
    <property type="entry name" value="His_PPase_superfam"/>
</dbReference>
<feature type="active site" description="Tele-phosphohistidine intermediate" evidence="1">
    <location>
        <position position="41"/>
    </location>
</feature>
<sequence length="229" mass="26379">MDEGRETVPFLLYKVKNVIQWNFVNIKQGSGRNMQILLIRHGESEADILNVHEGRADFELTEKGRQQVQRLVQKVKADFPPDFIWASTLKRARETGETLAEGIGCPIQLEEELMEFNNGVQAGLSFEEAKKYPEPKFLHDRFENGESFIEFRMRIEGIFSKIVTENTYDRIAIVAHGGVINSLLRAFFQMPISMDYYFKMGDTGISLIELTDKQKTIHFINDTNHLEGM</sequence>
<dbReference type="AlphaFoldDB" id="A0ABC9R178"/>
<reference evidence="3 4" key="1">
    <citation type="submission" date="2012-04" db="EMBL/GenBank/DDBJ databases">
        <title>The Genome Sequence of Bacillus cereus VD078.</title>
        <authorList>
            <consortium name="The Broad Institute Genome Sequencing Platform"/>
            <consortium name="The Broad Institute Genome Sequencing Center for Infectious Disease"/>
            <person name="Feldgarden M."/>
            <person name="Van der Auwera G.A."/>
            <person name="Mahillon J."/>
            <person name="Duprez V."/>
            <person name="Timmery S."/>
            <person name="Mattelet C."/>
            <person name="Dierick K."/>
            <person name="Sun M."/>
            <person name="Yu Z."/>
            <person name="Zhu L."/>
            <person name="Hu X."/>
            <person name="Shank E.B."/>
            <person name="Swiecicka I."/>
            <person name="Hansen B.M."/>
            <person name="Andrup L."/>
            <person name="Young S.K."/>
            <person name="Zeng Q."/>
            <person name="Gargeya S."/>
            <person name="Fitzgerald M."/>
            <person name="Haas B."/>
            <person name="Abouelleil A."/>
            <person name="Alvarado L."/>
            <person name="Arachchi H.M."/>
            <person name="Berlin A."/>
            <person name="Chapman S.B."/>
            <person name="Goldberg J."/>
            <person name="Griggs A."/>
            <person name="Gujja S."/>
            <person name="Hansen M."/>
            <person name="Howarth C."/>
            <person name="Imamovic A."/>
            <person name="Larimer J."/>
            <person name="McCowen C."/>
            <person name="Montmayeur A."/>
            <person name="Murphy C."/>
            <person name="Neiman D."/>
            <person name="Pearson M."/>
            <person name="Priest M."/>
            <person name="Roberts A."/>
            <person name="Saif S."/>
            <person name="Shea T."/>
            <person name="Sisk P."/>
            <person name="Sykes S."/>
            <person name="Wortman J."/>
            <person name="Nusbaum C."/>
            <person name="Birren B."/>
        </authorList>
    </citation>
    <scope>NUCLEOTIDE SEQUENCE [LARGE SCALE GENOMIC DNA]</scope>
    <source>
        <strain evidence="3 4">VD078</strain>
    </source>
</reference>
<feature type="binding site" evidence="2">
    <location>
        <position position="91"/>
    </location>
    <ligand>
        <name>substrate</name>
    </ligand>
</feature>
<dbReference type="PANTHER" id="PTHR48100:SF1">
    <property type="entry name" value="HISTIDINE PHOSPHATASE FAMILY PROTEIN-RELATED"/>
    <property type="match status" value="1"/>
</dbReference>
<dbReference type="Gene3D" id="3.40.50.1240">
    <property type="entry name" value="Phosphoglycerate mutase-like"/>
    <property type="match status" value="1"/>
</dbReference>
<proteinExistence type="predicted"/>